<protein>
    <submittedName>
        <fullName evidence="2">Uncharacterized protein</fullName>
    </submittedName>
</protein>
<evidence type="ECO:0000313" key="3">
    <source>
        <dbReference type="Proteomes" id="UP001497516"/>
    </source>
</evidence>
<dbReference type="EMBL" id="OZ034818">
    <property type="protein sequence ID" value="CAL1390090.1"/>
    <property type="molecule type" value="Genomic_DNA"/>
</dbReference>
<gene>
    <name evidence="2" type="ORF">LTRI10_LOCUS30899</name>
</gene>
<name>A0AAV2EVV0_9ROSI</name>
<feature type="region of interest" description="Disordered" evidence="1">
    <location>
        <begin position="39"/>
        <end position="65"/>
    </location>
</feature>
<keyword evidence="3" id="KW-1185">Reference proteome</keyword>
<evidence type="ECO:0000313" key="2">
    <source>
        <dbReference type="EMBL" id="CAL1390090.1"/>
    </source>
</evidence>
<sequence length="102" mass="11470">MALRITNTRTKSLLKKIEELEYEASEDFQEVIRQIGFSPHPMEPTMMNATGWDDEGTSELDWPSNEACSSNGSTIYPFVLLGLCAFRISINMMSASSQVLIF</sequence>
<evidence type="ECO:0000256" key="1">
    <source>
        <dbReference type="SAM" id="MobiDB-lite"/>
    </source>
</evidence>
<reference evidence="2 3" key="1">
    <citation type="submission" date="2024-04" db="EMBL/GenBank/DDBJ databases">
        <authorList>
            <person name="Fracassetti M."/>
        </authorList>
    </citation>
    <scope>NUCLEOTIDE SEQUENCE [LARGE SCALE GENOMIC DNA]</scope>
</reference>
<accession>A0AAV2EVV0</accession>
<organism evidence="2 3">
    <name type="scientific">Linum trigynum</name>
    <dbReference type="NCBI Taxonomy" id="586398"/>
    <lineage>
        <taxon>Eukaryota</taxon>
        <taxon>Viridiplantae</taxon>
        <taxon>Streptophyta</taxon>
        <taxon>Embryophyta</taxon>
        <taxon>Tracheophyta</taxon>
        <taxon>Spermatophyta</taxon>
        <taxon>Magnoliopsida</taxon>
        <taxon>eudicotyledons</taxon>
        <taxon>Gunneridae</taxon>
        <taxon>Pentapetalae</taxon>
        <taxon>rosids</taxon>
        <taxon>fabids</taxon>
        <taxon>Malpighiales</taxon>
        <taxon>Linaceae</taxon>
        <taxon>Linum</taxon>
    </lineage>
</organism>
<dbReference type="Proteomes" id="UP001497516">
    <property type="component" value="Chromosome 5"/>
</dbReference>
<proteinExistence type="predicted"/>
<dbReference type="AlphaFoldDB" id="A0AAV2EVV0"/>